<comment type="caution">
    <text evidence="1">The sequence shown here is derived from an EMBL/GenBank/DDBJ whole genome shotgun (WGS) entry which is preliminary data.</text>
</comment>
<dbReference type="Proteomes" id="UP000587942">
    <property type="component" value="Unassembled WGS sequence"/>
</dbReference>
<proteinExistence type="predicted"/>
<reference evidence="1 2" key="1">
    <citation type="submission" date="2020-03" db="EMBL/GenBank/DDBJ databases">
        <authorList>
            <person name="Sun Q."/>
        </authorList>
    </citation>
    <scope>NUCLEOTIDE SEQUENCE [LARGE SCALE GENOMIC DNA]</scope>
    <source>
        <strain evidence="1 2">KACC 21451</strain>
    </source>
</reference>
<name>A0A846TH45_9BACI</name>
<evidence type="ECO:0000313" key="1">
    <source>
        <dbReference type="EMBL" id="NKE07823.1"/>
    </source>
</evidence>
<dbReference type="EMBL" id="JAAVUM010000020">
    <property type="protein sequence ID" value="NKE07823.1"/>
    <property type="molecule type" value="Genomic_DNA"/>
</dbReference>
<evidence type="ECO:0000313" key="2">
    <source>
        <dbReference type="Proteomes" id="UP000587942"/>
    </source>
</evidence>
<gene>
    <name evidence="1" type="ORF">GWK17_20445</name>
</gene>
<dbReference type="RefSeq" id="WP_167834186.1">
    <property type="nucleotide sequence ID" value="NZ_JAAVUM010000020.1"/>
</dbReference>
<accession>A0A846TH45</accession>
<protein>
    <submittedName>
        <fullName evidence="1">Uncharacterized protein</fullName>
    </submittedName>
</protein>
<sequence>MDRFYSLCLQGDLNAAMKYLDSIQPKTKEMERIHQMYMERFYSPEYAEQILDGDRWIKDVLAAYHHYFRTVLTNADSLHEAEADLNNRLKSLLEMESPFMIDETENELAAIFAKKGYHFLGGVTPPYRGAYIWKRCEPIDFKVEIPHQSITVTVNMMSDFLLEGWMGFATFNNRTVGGWAQEDGLYCNAKRYENLDHDDFQVSYLKHEAQHIADYRSFPGLPSAELEYRAKLVELIYTKDHSLLKKFLNDAKNDPDFPHPHASYKIIRNLSFEIFSKDYEFDLHVWLEEDYQKISSAALELFDQNTSELVGA</sequence>
<dbReference type="AlphaFoldDB" id="A0A846TH45"/>
<organism evidence="1 2">
    <name type="scientific">Mesobacillus selenatarsenatis</name>
    <dbReference type="NCBI Taxonomy" id="388741"/>
    <lineage>
        <taxon>Bacteria</taxon>
        <taxon>Bacillati</taxon>
        <taxon>Bacillota</taxon>
        <taxon>Bacilli</taxon>
        <taxon>Bacillales</taxon>
        <taxon>Bacillaceae</taxon>
        <taxon>Mesobacillus</taxon>
    </lineage>
</organism>